<keyword evidence="7" id="KW-1278">Translocase</keyword>
<evidence type="ECO:0000313" key="11">
    <source>
        <dbReference type="Proteomes" id="UP000033695"/>
    </source>
</evidence>
<dbReference type="InterPro" id="IPR003439">
    <property type="entry name" value="ABC_transporter-like_ATP-bd"/>
</dbReference>
<dbReference type="HOGENOM" id="CLU_000604_1_22_9"/>
<evidence type="ECO:0000256" key="2">
    <source>
        <dbReference type="ARBA" id="ARBA00005417"/>
    </source>
</evidence>
<evidence type="ECO:0000259" key="9">
    <source>
        <dbReference type="PROSITE" id="PS50893"/>
    </source>
</evidence>
<dbReference type="PROSITE" id="PS00211">
    <property type="entry name" value="ABC_TRANSPORTER_1"/>
    <property type="match status" value="1"/>
</dbReference>
<dbReference type="CDD" id="cd03225">
    <property type="entry name" value="ABC_cobalt_CbiO_domain1"/>
    <property type="match status" value="1"/>
</dbReference>
<feature type="domain" description="ABC transporter" evidence="9">
    <location>
        <begin position="2"/>
        <end position="227"/>
    </location>
</feature>
<dbReference type="InterPro" id="IPR050095">
    <property type="entry name" value="ECF_ABC_transporter_ATP-bd"/>
</dbReference>
<dbReference type="Proteomes" id="UP000033695">
    <property type="component" value="Unassembled WGS sequence"/>
</dbReference>
<dbReference type="PROSITE" id="PS50893">
    <property type="entry name" value="ABC_TRANSPORTER_2"/>
    <property type="match status" value="1"/>
</dbReference>
<dbReference type="GO" id="GO:0005524">
    <property type="term" value="F:ATP binding"/>
    <property type="evidence" value="ECO:0007669"/>
    <property type="project" value="UniProtKB-KW"/>
</dbReference>
<name>A0A0F4KXQ5_9LACO</name>
<sequence>MLELKEINYTPPKSSQPLWSNLSLQLQAGKIYALVGINGVGKTTILNVISGLIKPTQGEIVWQQQPIHQSAATLRQYLTQVGYCLQSTDHLFFKQTVQEELEYHHNGSIAEVVQQLQLEPLLTMSPFELSGGQKKRLALAIMLLKQPQILLCDEITAGLDAHFQQLVMNILQNYCRQHLVIVVTHNLEEALQYCDQWLFLTPTGLKEYSITTILRQTELFQHWGLRMPPTLAIRQSLVAAGVLPADGYYRSNEEIAAALAKIKNKDQ</sequence>
<keyword evidence="5" id="KW-0547">Nucleotide-binding</keyword>
<keyword evidence="4" id="KW-1003">Cell membrane</keyword>
<comment type="subcellular location">
    <subcellularLocation>
        <location evidence="1">Cell membrane</location>
        <topology evidence="1">Peripheral membrane protein</topology>
    </subcellularLocation>
</comment>
<dbReference type="InterPro" id="IPR003593">
    <property type="entry name" value="AAA+_ATPase"/>
</dbReference>
<evidence type="ECO:0000256" key="7">
    <source>
        <dbReference type="ARBA" id="ARBA00022967"/>
    </source>
</evidence>
<keyword evidence="11" id="KW-1185">Reference proteome</keyword>
<comment type="similarity">
    <text evidence="2">Belongs to the ABC transporter superfamily.</text>
</comment>
<evidence type="ECO:0000256" key="5">
    <source>
        <dbReference type="ARBA" id="ARBA00022741"/>
    </source>
</evidence>
<dbReference type="EMBL" id="JXBZ01000002">
    <property type="protein sequence ID" value="KJY51185.1"/>
    <property type="molecule type" value="Genomic_DNA"/>
</dbReference>
<gene>
    <name evidence="10" type="ORF">JG29_02300</name>
</gene>
<dbReference type="STRING" id="1218508.JG29_02300"/>
<dbReference type="SUPFAM" id="SSF52540">
    <property type="entry name" value="P-loop containing nucleoside triphosphate hydrolases"/>
    <property type="match status" value="1"/>
</dbReference>
<evidence type="ECO:0000256" key="1">
    <source>
        <dbReference type="ARBA" id="ARBA00004202"/>
    </source>
</evidence>
<dbReference type="Gene3D" id="3.40.50.300">
    <property type="entry name" value="P-loop containing nucleotide triphosphate hydrolases"/>
    <property type="match status" value="1"/>
</dbReference>
<keyword evidence="8" id="KW-0472">Membrane</keyword>
<organism evidence="10 11">
    <name type="scientific">Bombilactobacillus mellis</name>
    <dbReference type="NCBI Taxonomy" id="1218508"/>
    <lineage>
        <taxon>Bacteria</taxon>
        <taxon>Bacillati</taxon>
        <taxon>Bacillota</taxon>
        <taxon>Bacilli</taxon>
        <taxon>Lactobacillales</taxon>
        <taxon>Lactobacillaceae</taxon>
        <taxon>Bombilactobacillus</taxon>
    </lineage>
</organism>
<evidence type="ECO:0000256" key="8">
    <source>
        <dbReference type="ARBA" id="ARBA00023136"/>
    </source>
</evidence>
<keyword evidence="6" id="KW-0067">ATP-binding</keyword>
<evidence type="ECO:0000313" key="10">
    <source>
        <dbReference type="EMBL" id="KJY51185.1"/>
    </source>
</evidence>
<dbReference type="Pfam" id="PF00005">
    <property type="entry name" value="ABC_tran"/>
    <property type="match status" value="1"/>
</dbReference>
<dbReference type="RefSeq" id="WP_045922134.1">
    <property type="nucleotide sequence ID" value="NZ_JBHTHW010000004.1"/>
</dbReference>
<comment type="caution">
    <text evidence="10">The sequence shown here is derived from an EMBL/GenBank/DDBJ whole genome shotgun (WGS) entry which is preliminary data.</text>
</comment>
<protein>
    <recommendedName>
        <fullName evidence="9">ABC transporter domain-containing protein</fullName>
    </recommendedName>
</protein>
<evidence type="ECO:0000256" key="4">
    <source>
        <dbReference type="ARBA" id="ARBA00022475"/>
    </source>
</evidence>
<accession>A0A0F4KXQ5</accession>
<reference evidence="10 11" key="1">
    <citation type="submission" date="2014-12" db="EMBL/GenBank/DDBJ databases">
        <title>Comparative genomics of the lactic acid bacteria isolated from the honey bee gut.</title>
        <authorList>
            <person name="Ellegaard K.M."/>
            <person name="Tamarit D."/>
            <person name="Javelind E."/>
            <person name="Olofsson T."/>
            <person name="Andersson S.G."/>
            <person name="Vasquez A."/>
        </authorList>
    </citation>
    <scope>NUCLEOTIDE SEQUENCE [LARGE SCALE GENOMIC DNA]</scope>
    <source>
        <strain evidence="10 11">Hon2</strain>
    </source>
</reference>
<dbReference type="GO" id="GO:0016887">
    <property type="term" value="F:ATP hydrolysis activity"/>
    <property type="evidence" value="ECO:0007669"/>
    <property type="project" value="InterPro"/>
</dbReference>
<dbReference type="SMART" id="SM00382">
    <property type="entry name" value="AAA"/>
    <property type="match status" value="1"/>
</dbReference>
<dbReference type="InterPro" id="IPR017871">
    <property type="entry name" value="ABC_transporter-like_CS"/>
</dbReference>
<dbReference type="GO" id="GO:0043190">
    <property type="term" value="C:ATP-binding cassette (ABC) transporter complex"/>
    <property type="evidence" value="ECO:0007669"/>
    <property type="project" value="TreeGrafter"/>
</dbReference>
<dbReference type="OrthoDB" id="9802264at2"/>
<dbReference type="InterPro" id="IPR027417">
    <property type="entry name" value="P-loop_NTPase"/>
</dbReference>
<keyword evidence="3" id="KW-0813">Transport</keyword>
<evidence type="ECO:0000256" key="3">
    <source>
        <dbReference type="ARBA" id="ARBA00022448"/>
    </source>
</evidence>
<dbReference type="PANTHER" id="PTHR43553:SF24">
    <property type="entry name" value="ENERGY-COUPLING FACTOR TRANSPORTER ATP-BINDING PROTEIN ECFA1"/>
    <property type="match status" value="1"/>
</dbReference>
<dbReference type="PATRIC" id="fig|1218508.4.peg.237"/>
<dbReference type="PANTHER" id="PTHR43553">
    <property type="entry name" value="HEAVY METAL TRANSPORTER"/>
    <property type="match status" value="1"/>
</dbReference>
<evidence type="ECO:0000256" key="6">
    <source>
        <dbReference type="ARBA" id="ARBA00022840"/>
    </source>
</evidence>
<proteinExistence type="inferred from homology"/>
<dbReference type="AlphaFoldDB" id="A0A0F4KXQ5"/>
<dbReference type="GO" id="GO:0042626">
    <property type="term" value="F:ATPase-coupled transmembrane transporter activity"/>
    <property type="evidence" value="ECO:0007669"/>
    <property type="project" value="TreeGrafter"/>
</dbReference>
<dbReference type="InterPro" id="IPR015856">
    <property type="entry name" value="ABC_transpr_CbiO/EcfA_su"/>
</dbReference>